<comment type="caution">
    <text evidence="1">The sequence shown here is derived from an EMBL/GenBank/DDBJ whole genome shotgun (WGS) entry which is preliminary data.</text>
</comment>
<reference evidence="1" key="2">
    <citation type="submission" date="2023-02" db="EMBL/GenBank/DDBJ databases">
        <authorList>
            <person name="Sun Q."/>
            <person name="Mori K."/>
        </authorList>
    </citation>
    <scope>NUCLEOTIDE SEQUENCE</scope>
    <source>
        <strain evidence="1">NBRC 112290</strain>
    </source>
</reference>
<name>A0AA38CV76_9MICO</name>
<evidence type="ECO:0000313" key="2">
    <source>
        <dbReference type="Proteomes" id="UP001157161"/>
    </source>
</evidence>
<dbReference type="EMBL" id="BSUM01000001">
    <property type="protein sequence ID" value="GMA32560.1"/>
    <property type="molecule type" value="Genomic_DNA"/>
</dbReference>
<dbReference type="Proteomes" id="UP001157161">
    <property type="component" value="Unassembled WGS sequence"/>
</dbReference>
<protein>
    <submittedName>
        <fullName evidence="1">Uncharacterized protein</fullName>
    </submittedName>
</protein>
<sequence>MGVWHDAKHLGEQIAIQRGYRAYPEPIAATPARHLETESIR</sequence>
<proteinExistence type="predicted"/>
<dbReference type="AlphaFoldDB" id="A0AA38CV76"/>
<evidence type="ECO:0000313" key="1">
    <source>
        <dbReference type="EMBL" id="GMA32560.1"/>
    </source>
</evidence>
<gene>
    <name evidence="1" type="ORF">GCM10025875_25520</name>
</gene>
<accession>A0AA38CV76</accession>
<organism evidence="1 2">
    <name type="scientific">Litorihabitans aurantiacus</name>
    <dbReference type="NCBI Taxonomy" id="1930061"/>
    <lineage>
        <taxon>Bacteria</taxon>
        <taxon>Bacillati</taxon>
        <taxon>Actinomycetota</taxon>
        <taxon>Actinomycetes</taxon>
        <taxon>Micrococcales</taxon>
        <taxon>Beutenbergiaceae</taxon>
        <taxon>Litorihabitans</taxon>
    </lineage>
</organism>
<reference evidence="1" key="1">
    <citation type="journal article" date="2014" name="Int. J. Syst. Evol. Microbiol.">
        <title>Complete genome sequence of Corynebacterium casei LMG S-19264T (=DSM 44701T), isolated from a smear-ripened cheese.</title>
        <authorList>
            <consortium name="US DOE Joint Genome Institute (JGI-PGF)"/>
            <person name="Walter F."/>
            <person name="Albersmeier A."/>
            <person name="Kalinowski J."/>
            <person name="Ruckert C."/>
        </authorList>
    </citation>
    <scope>NUCLEOTIDE SEQUENCE</scope>
    <source>
        <strain evidence="1">NBRC 112290</strain>
    </source>
</reference>
<keyword evidence="2" id="KW-1185">Reference proteome</keyword>